<comment type="caution">
    <text evidence="10">The sequence shown here is derived from an EMBL/GenBank/DDBJ whole genome shotgun (WGS) entry which is preliminary data.</text>
</comment>
<evidence type="ECO:0000256" key="3">
    <source>
        <dbReference type="ARBA" id="ARBA00023082"/>
    </source>
</evidence>
<feature type="coiled-coil region" evidence="7">
    <location>
        <begin position="193"/>
        <end position="248"/>
    </location>
</feature>
<dbReference type="Gene3D" id="1.10.601.10">
    <property type="entry name" value="RNA Polymerase Primary Sigma Factor"/>
    <property type="match status" value="1"/>
</dbReference>
<keyword evidence="3 6" id="KW-0731">Sigma factor</keyword>
<accession>A0A399FW45</accession>
<dbReference type="InterPro" id="IPR009042">
    <property type="entry name" value="RNA_pol_sigma70_r1_2"/>
</dbReference>
<dbReference type="InterPro" id="IPR007127">
    <property type="entry name" value="RNA_pol_sigma_70_r1_1"/>
</dbReference>
<dbReference type="InterPro" id="IPR007627">
    <property type="entry name" value="RNA_pol_sigma70_r2"/>
</dbReference>
<dbReference type="FunFam" id="1.10.601.10:FF:000001">
    <property type="entry name" value="RNA polymerase sigma factor SigA"/>
    <property type="match status" value="1"/>
</dbReference>
<dbReference type="Pfam" id="PF03979">
    <property type="entry name" value="Sigma70_r1_1"/>
    <property type="match status" value="1"/>
</dbReference>
<evidence type="ECO:0000313" key="11">
    <source>
        <dbReference type="Proteomes" id="UP000266287"/>
    </source>
</evidence>
<dbReference type="GO" id="GO:0006352">
    <property type="term" value="P:DNA-templated transcription initiation"/>
    <property type="evidence" value="ECO:0007669"/>
    <property type="project" value="UniProtKB-UniRule"/>
</dbReference>
<dbReference type="PROSITE" id="PS00715">
    <property type="entry name" value="SIGMA70_1"/>
    <property type="match status" value="1"/>
</dbReference>
<evidence type="ECO:0000256" key="2">
    <source>
        <dbReference type="ARBA" id="ARBA00023015"/>
    </source>
</evidence>
<comment type="subcellular location">
    <subcellularLocation>
        <location evidence="6">Cytoplasm</location>
    </subcellularLocation>
</comment>
<keyword evidence="1 6" id="KW-0963">Cytoplasm</keyword>
<evidence type="ECO:0000259" key="9">
    <source>
        <dbReference type="PROSITE" id="PS00716"/>
    </source>
</evidence>
<dbReference type="PANTHER" id="PTHR30603:SF60">
    <property type="entry name" value="RNA POLYMERASE SIGMA FACTOR RPOD"/>
    <property type="match status" value="1"/>
</dbReference>
<comment type="subunit">
    <text evidence="6">Interacts transiently with the RNA polymerase catalytic core.</text>
</comment>
<evidence type="ECO:0000256" key="6">
    <source>
        <dbReference type="HAMAP-Rule" id="MF_00963"/>
    </source>
</evidence>
<dbReference type="InterPro" id="IPR013325">
    <property type="entry name" value="RNA_pol_sigma_r2"/>
</dbReference>
<name>A0A399FW45_UNCN2</name>
<dbReference type="NCBIfam" id="TIGR02393">
    <property type="entry name" value="RpoD_Cterm"/>
    <property type="match status" value="1"/>
</dbReference>
<dbReference type="InterPro" id="IPR013324">
    <property type="entry name" value="RNA_pol_sigma_r3/r4-like"/>
</dbReference>
<sequence length="570" mass="64712">MAKVKTKISSSKVKKLIEKGKKNRCLTYEEISELFPRETTSSEIDNILTALGKMEIQIVPGEETVKNPTMKLAPRMAGRATGPVRTYMREMGQIDLLSREEEVALAMEIETAKASIREMVFAIPFAMREIAILGRKMLDGSLRLNRAGSKGGAAEGRKFLEKLPLLIETIEKSVERITEMESELTGKTPLSKSEEINRELTVEREKAARAINEFNPTNEVLRKIISDLGEILGKIEESERNIRKIEQKSGLEAKKIMSLARRMRKGNVGEVKTGLSELEVRSYYSQLRHHRRYIKEAERKGGDCAANICRTVSSAEEKWGRMDEAKRALVKANLRLVVSITKRYTGRGLSFFDLVQEGNIGLMRAADKFEYQRGYKFSTYATWWIRQAIARAIADQARTIRIPVHMIETINKLNRVTRQLVQELGMEPDALTLAEAMNVSVEKVMGILKIVQEPISLEAPVGDEGESHFGDFIEDKEAECPADATVLSMLREQLEVVLKTLTEREQKVLRLRFGIDDKYPRTLEEVGRHFNLTRERVRQIEAKAFKKLRHPKRSDKLKGFLGSAPDAEMS</sequence>
<dbReference type="InterPro" id="IPR028630">
    <property type="entry name" value="Sigma70_RpoD"/>
</dbReference>
<dbReference type="Gene3D" id="1.10.10.10">
    <property type="entry name" value="Winged helix-like DNA-binding domain superfamily/Winged helix DNA-binding domain"/>
    <property type="match status" value="2"/>
</dbReference>
<dbReference type="InterPro" id="IPR000943">
    <property type="entry name" value="RNA_pol_sigma70"/>
</dbReference>
<dbReference type="Pfam" id="PF00140">
    <property type="entry name" value="Sigma70_r1_2"/>
    <property type="match status" value="1"/>
</dbReference>
<dbReference type="GO" id="GO:0005737">
    <property type="term" value="C:cytoplasm"/>
    <property type="evidence" value="ECO:0007669"/>
    <property type="project" value="UniProtKB-SubCell"/>
</dbReference>
<dbReference type="Pfam" id="PF04539">
    <property type="entry name" value="Sigma70_r3"/>
    <property type="match status" value="1"/>
</dbReference>
<dbReference type="NCBIfam" id="TIGR02937">
    <property type="entry name" value="sigma70-ECF"/>
    <property type="match status" value="1"/>
</dbReference>
<dbReference type="InterPro" id="IPR014284">
    <property type="entry name" value="RNA_pol_sigma-70_dom"/>
</dbReference>
<evidence type="ECO:0000256" key="4">
    <source>
        <dbReference type="ARBA" id="ARBA00023125"/>
    </source>
</evidence>
<feature type="region of interest" description="Sigma-70 factor domain-2" evidence="6">
    <location>
        <begin position="329"/>
        <end position="399"/>
    </location>
</feature>
<dbReference type="InterPro" id="IPR036388">
    <property type="entry name" value="WH-like_DNA-bd_sf"/>
</dbReference>
<organism evidence="10 11">
    <name type="scientific">candidate division NPL-UPA2 bacterium Unc8</name>
    <dbReference type="NCBI Taxonomy" id="1980939"/>
    <lineage>
        <taxon>Bacteria</taxon>
    </lineage>
</organism>
<keyword evidence="4 6" id="KW-0238">DNA-binding</keyword>
<protein>
    <recommendedName>
        <fullName evidence="6">RNA polymerase sigma factor SigA</fullName>
    </recommendedName>
</protein>
<feature type="domain" description="RNA polymerase sigma-70" evidence="9">
    <location>
        <begin position="522"/>
        <end position="548"/>
    </location>
</feature>
<evidence type="ECO:0000256" key="5">
    <source>
        <dbReference type="ARBA" id="ARBA00023163"/>
    </source>
</evidence>
<feature type="domain" description="RNA polymerase sigma-70" evidence="8">
    <location>
        <begin position="353"/>
        <end position="366"/>
    </location>
</feature>
<dbReference type="InterPro" id="IPR012760">
    <property type="entry name" value="RNA_pol_sigma_RpoD_C"/>
</dbReference>
<keyword evidence="7" id="KW-0175">Coiled coil</keyword>
<dbReference type="InterPro" id="IPR042189">
    <property type="entry name" value="RNA_pol_sigma_70_r1_1_sf"/>
</dbReference>
<evidence type="ECO:0000256" key="1">
    <source>
        <dbReference type="ARBA" id="ARBA00022490"/>
    </source>
</evidence>
<evidence type="ECO:0000256" key="7">
    <source>
        <dbReference type="SAM" id="Coils"/>
    </source>
</evidence>
<proteinExistence type="inferred from homology"/>
<comment type="function">
    <text evidence="6">Sigma factors are initiation factors that promote the attachment of RNA polymerase to specific initiation sites and are then released. This sigma factor is the primary sigma factor during exponential growth.</text>
</comment>
<dbReference type="HAMAP" id="MF_00963">
    <property type="entry name" value="Sigma70_RpoD_SigA"/>
    <property type="match status" value="1"/>
</dbReference>
<keyword evidence="2 6" id="KW-0805">Transcription regulation</keyword>
<dbReference type="SUPFAM" id="SSF88946">
    <property type="entry name" value="Sigma2 domain of RNA polymerase sigma factors"/>
    <property type="match status" value="1"/>
</dbReference>
<comment type="similarity">
    <text evidence="6">Belongs to the sigma-70 factor family. RpoD/SigA subfamily.</text>
</comment>
<feature type="region of interest" description="Sigma-70 factor domain-3" evidence="6">
    <location>
        <begin position="408"/>
        <end position="484"/>
    </location>
</feature>
<dbReference type="InterPro" id="IPR007630">
    <property type="entry name" value="RNA_pol_sigma70_r4"/>
</dbReference>
<dbReference type="AlphaFoldDB" id="A0A399FW45"/>
<dbReference type="GO" id="GO:0016987">
    <property type="term" value="F:sigma factor activity"/>
    <property type="evidence" value="ECO:0007669"/>
    <property type="project" value="UniProtKB-UniRule"/>
</dbReference>
<dbReference type="Pfam" id="PF04542">
    <property type="entry name" value="Sigma70_r2"/>
    <property type="match status" value="1"/>
</dbReference>
<evidence type="ECO:0000313" key="10">
    <source>
        <dbReference type="EMBL" id="RIH99668.1"/>
    </source>
</evidence>
<feature type="region of interest" description="Sigma-70 factor domain-4" evidence="6">
    <location>
        <begin position="497"/>
        <end position="550"/>
    </location>
</feature>
<feature type="DNA-binding region" description="H-T-H motif" evidence="6">
    <location>
        <begin position="523"/>
        <end position="542"/>
    </location>
</feature>
<gene>
    <name evidence="10" type="primary">rpoD</name>
    <name evidence="6" type="synonym">sigA</name>
    <name evidence="10" type="ORF">B9J77_04905</name>
</gene>
<keyword evidence="5 6" id="KW-0804">Transcription</keyword>
<dbReference type="Proteomes" id="UP000266287">
    <property type="component" value="Unassembled WGS sequence"/>
</dbReference>
<dbReference type="GO" id="GO:0003677">
    <property type="term" value="F:DNA binding"/>
    <property type="evidence" value="ECO:0007669"/>
    <property type="project" value="UniProtKB-UniRule"/>
</dbReference>
<dbReference type="InterPro" id="IPR050239">
    <property type="entry name" value="Sigma-70_RNA_pol_init_factors"/>
</dbReference>
<feature type="short sequence motif" description="Interaction with polymerase core subunit RpoC" evidence="6">
    <location>
        <begin position="353"/>
        <end position="356"/>
    </location>
</feature>
<dbReference type="PANTHER" id="PTHR30603">
    <property type="entry name" value="RNA POLYMERASE SIGMA FACTOR RPO"/>
    <property type="match status" value="1"/>
</dbReference>
<dbReference type="EMBL" id="NDHY01000015">
    <property type="protein sequence ID" value="RIH99668.1"/>
    <property type="molecule type" value="Genomic_DNA"/>
</dbReference>
<reference evidence="10 11" key="1">
    <citation type="submission" date="2018-08" db="EMBL/GenBank/DDBJ databases">
        <title>Draft genome of candidate division NPL-UPA2 bacterium Unc8 that adapted to ultra-basic serpentinizing groundwater.</title>
        <authorList>
            <person name="Ishii S."/>
            <person name="Suzuki S."/>
            <person name="Nealson K.H."/>
        </authorList>
    </citation>
    <scope>NUCLEOTIDE SEQUENCE [LARGE SCALE GENOMIC DNA]</scope>
    <source>
        <strain evidence="10">Unc8</strain>
    </source>
</reference>
<dbReference type="PROSITE" id="PS00716">
    <property type="entry name" value="SIGMA70_2"/>
    <property type="match status" value="1"/>
</dbReference>
<dbReference type="Gene3D" id="1.10.220.120">
    <property type="entry name" value="Sigma-70 factor, region 1.1"/>
    <property type="match status" value="1"/>
</dbReference>
<dbReference type="SUPFAM" id="SSF88659">
    <property type="entry name" value="Sigma3 and sigma4 domains of RNA polymerase sigma factors"/>
    <property type="match status" value="2"/>
</dbReference>
<dbReference type="Pfam" id="PF04545">
    <property type="entry name" value="Sigma70_r4"/>
    <property type="match status" value="1"/>
</dbReference>
<evidence type="ECO:0000259" key="8">
    <source>
        <dbReference type="PROSITE" id="PS00715"/>
    </source>
</evidence>
<dbReference type="PRINTS" id="PR00046">
    <property type="entry name" value="SIGMA70FCT"/>
</dbReference>
<dbReference type="CDD" id="cd06171">
    <property type="entry name" value="Sigma70_r4"/>
    <property type="match status" value="1"/>
</dbReference>
<dbReference type="InterPro" id="IPR007624">
    <property type="entry name" value="RNA_pol_sigma70_r3"/>
</dbReference>